<accession>A0A2U3BDH2</accession>
<dbReference type="InterPro" id="IPR050101">
    <property type="entry name" value="CinA"/>
</dbReference>
<dbReference type="Gene3D" id="3.90.950.20">
    <property type="entry name" value="CinA-like"/>
    <property type="match status" value="1"/>
</dbReference>
<dbReference type="Proteomes" id="UP000245362">
    <property type="component" value="Unassembled WGS sequence"/>
</dbReference>
<dbReference type="CDD" id="cd00885">
    <property type="entry name" value="cinA"/>
    <property type="match status" value="1"/>
</dbReference>
<dbReference type="InterPro" id="IPR036425">
    <property type="entry name" value="MoaB/Mog-like_dom_sf"/>
</dbReference>
<dbReference type="Pfam" id="PF00994">
    <property type="entry name" value="MoCF_biosynth"/>
    <property type="match status" value="1"/>
</dbReference>
<dbReference type="InterPro" id="IPR008135">
    <property type="entry name" value="Competence-induced_CinA"/>
</dbReference>
<sequence>MIKIAMLSTGEEILHGDIVDTNAAWLSRRFFEEGLALHKRSTVGDNQFDLVNELINLSLNYDLVVVNGGLGPTSDDVTAEAAAEAAEEEVDLFPEWVEVMKNYFRRMGKEMPESNIKQAMLPASSTIIDNPVGTACGFTMQINQAQFFFTPGVPREFKHMVDSRIIPAIKEKHTETESKEVSRMFTFGLTESGISDLFKNIHLPDGYEFGYRSSLPFIEVKLFGPAGDMETRLKIMQIVYSHLGENVVSVDEPILANIQALLAEKRLVVSVSEQSSGGYLTSWLHSNEKLSDQLGASWVMTNKVQHTLAEQDPLAAALALAAAIRENSESNIGLATGNMADGKVAFGLSTPYGEWGQIVSLKRSYEKEELRKLYAAIATDMLRRHLEGKPMFGEYASVERVRELFVPASAL</sequence>
<evidence type="ECO:0000256" key="1">
    <source>
        <dbReference type="HAMAP-Rule" id="MF_00226"/>
    </source>
</evidence>
<comment type="caution">
    <text evidence="3">The sequence shown here is derived from an EMBL/GenBank/DDBJ whole genome shotgun (WGS) entry which is preliminary data.</text>
</comment>
<dbReference type="OrthoDB" id="9801454at2"/>
<dbReference type="PANTHER" id="PTHR13939">
    <property type="entry name" value="NICOTINAMIDE-NUCLEOTIDE AMIDOHYDROLASE PNCC"/>
    <property type="match status" value="1"/>
</dbReference>
<gene>
    <name evidence="3" type="ORF">DI392_00465</name>
</gene>
<dbReference type="RefSeq" id="WP_109317947.1">
    <property type="nucleotide sequence ID" value="NZ_QFWT01000001.1"/>
</dbReference>
<dbReference type="PIRSF" id="PIRSF006728">
    <property type="entry name" value="CinA"/>
    <property type="match status" value="1"/>
</dbReference>
<organism evidence="3 4">
    <name type="scientific">Vibrio albus</name>
    <dbReference type="NCBI Taxonomy" id="2200953"/>
    <lineage>
        <taxon>Bacteria</taxon>
        <taxon>Pseudomonadati</taxon>
        <taxon>Pseudomonadota</taxon>
        <taxon>Gammaproteobacteria</taxon>
        <taxon>Vibrionales</taxon>
        <taxon>Vibrionaceae</taxon>
        <taxon>Vibrio</taxon>
    </lineage>
</organism>
<dbReference type="SUPFAM" id="SSF53218">
    <property type="entry name" value="Molybdenum cofactor biosynthesis proteins"/>
    <property type="match status" value="1"/>
</dbReference>
<name>A0A2U3BDH2_9VIBR</name>
<evidence type="ECO:0000259" key="2">
    <source>
        <dbReference type="SMART" id="SM00852"/>
    </source>
</evidence>
<dbReference type="InterPro" id="IPR036653">
    <property type="entry name" value="CinA-like_C"/>
</dbReference>
<comment type="similarity">
    <text evidence="1">Belongs to the CinA family.</text>
</comment>
<dbReference type="NCBIfam" id="TIGR00177">
    <property type="entry name" value="molyb_syn"/>
    <property type="match status" value="1"/>
</dbReference>
<proteinExistence type="inferred from homology"/>
<dbReference type="NCBIfam" id="TIGR00200">
    <property type="entry name" value="cinA_nterm"/>
    <property type="match status" value="1"/>
</dbReference>
<dbReference type="Gene3D" id="3.40.980.10">
    <property type="entry name" value="MoaB/Mog-like domain"/>
    <property type="match status" value="1"/>
</dbReference>
<dbReference type="HAMAP" id="MF_00226_B">
    <property type="entry name" value="CinA_B"/>
    <property type="match status" value="1"/>
</dbReference>
<feature type="domain" description="MoaB/Mog" evidence="2">
    <location>
        <begin position="5"/>
        <end position="172"/>
    </location>
</feature>
<dbReference type="AlphaFoldDB" id="A0A2U3BDH2"/>
<evidence type="ECO:0000313" key="4">
    <source>
        <dbReference type="Proteomes" id="UP000245362"/>
    </source>
</evidence>
<dbReference type="EMBL" id="QFWT01000001">
    <property type="protein sequence ID" value="PWI34792.1"/>
    <property type="molecule type" value="Genomic_DNA"/>
</dbReference>
<dbReference type="PANTHER" id="PTHR13939:SF0">
    <property type="entry name" value="NMN AMIDOHYDROLASE-LIKE PROTEIN YFAY"/>
    <property type="match status" value="1"/>
</dbReference>
<evidence type="ECO:0000313" key="3">
    <source>
        <dbReference type="EMBL" id="PWI34792.1"/>
    </source>
</evidence>
<dbReference type="SMART" id="SM00852">
    <property type="entry name" value="MoCF_biosynth"/>
    <property type="match status" value="1"/>
</dbReference>
<protein>
    <recommendedName>
        <fullName evidence="1">CinA-like protein</fullName>
    </recommendedName>
</protein>
<keyword evidence="4" id="KW-1185">Reference proteome</keyword>
<dbReference type="InterPro" id="IPR001453">
    <property type="entry name" value="MoaB/Mog_dom"/>
</dbReference>
<reference evidence="3 4" key="1">
    <citation type="submission" date="2018-05" db="EMBL/GenBank/DDBJ databases">
        <title>Vibrio limimaris sp. nov., isolated from marine sediment.</title>
        <authorList>
            <person name="Li C.-M."/>
        </authorList>
    </citation>
    <scope>NUCLEOTIDE SEQUENCE [LARGE SCALE GENOMIC DNA]</scope>
    <source>
        <strain evidence="3 4">E4404</strain>
    </source>
</reference>
<dbReference type="SUPFAM" id="SSF142433">
    <property type="entry name" value="CinA-like"/>
    <property type="match status" value="1"/>
</dbReference>